<dbReference type="InterPro" id="IPR016193">
    <property type="entry name" value="Cytidine_deaminase-like"/>
</dbReference>
<feature type="region of interest" description="Disordered" evidence="2">
    <location>
        <begin position="217"/>
        <end position="243"/>
    </location>
</feature>
<name>A0A9W7A0W8_9STRA</name>
<accession>A0A9W7A0W8</accession>
<proteinExistence type="predicted"/>
<gene>
    <name evidence="4" type="ORF">TL16_g03761</name>
</gene>
<evidence type="ECO:0000256" key="2">
    <source>
        <dbReference type="SAM" id="MobiDB-lite"/>
    </source>
</evidence>
<comment type="caution">
    <text evidence="4">The sequence shown here is derived from an EMBL/GenBank/DDBJ whole genome shotgun (WGS) entry which is preliminary data.</text>
</comment>
<dbReference type="PROSITE" id="PS51747">
    <property type="entry name" value="CYT_DCMP_DEAMINASES_2"/>
    <property type="match status" value="1"/>
</dbReference>
<dbReference type="Gene3D" id="3.40.140.10">
    <property type="entry name" value="Cytidine Deaminase, domain 2"/>
    <property type="match status" value="1"/>
</dbReference>
<evidence type="ECO:0000259" key="3">
    <source>
        <dbReference type="PROSITE" id="PS51747"/>
    </source>
</evidence>
<evidence type="ECO:0000256" key="1">
    <source>
        <dbReference type="ARBA" id="ARBA00022801"/>
    </source>
</evidence>
<dbReference type="PANTHER" id="PTHR11079:SF149">
    <property type="entry name" value="TRNA-SPECIFIC ADENOSINE DEAMINASE 2"/>
    <property type="match status" value="1"/>
</dbReference>
<dbReference type="GO" id="GO:0002100">
    <property type="term" value="P:tRNA wobble adenosine to inosine editing"/>
    <property type="evidence" value="ECO:0007669"/>
    <property type="project" value="TreeGrafter"/>
</dbReference>
<dbReference type="GO" id="GO:0052717">
    <property type="term" value="F:tRNA-specific adenosine-34 deaminase activity"/>
    <property type="evidence" value="ECO:0007669"/>
    <property type="project" value="TreeGrafter"/>
</dbReference>
<dbReference type="Proteomes" id="UP001162640">
    <property type="component" value="Unassembled WGS sequence"/>
</dbReference>
<protein>
    <recommendedName>
        <fullName evidence="3">CMP/dCMP-type deaminase domain-containing protein</fullName>
    </recommendedName>
</protein>
<evidence type="ECO:0000313" key="4">
    <source>
        <dbReference type="EMBL" id="GMH63606.1"/>
    </source>
</evidence>
<dbReference type="AlphaFoldDB" id="A0A9W7A0W8"/>
<dbReference type="PANTHER" id="PTHR11079">
    <property type="entry name" value="CYTOSINE DEAMINASE FAMILY MEMBER"/>
    <property type="match status" value="1"/>
</dbReference>
<reference evidence="5" key="1">
    <citation type="journal article" date="2023" name="Commun. Biol.">
        <title>Genome analysis of Parmales, the sister group of diatoms, reveals the evolutionary specialization of diatoms from phago-mixotrophs to photoautotrophs.</title>
        <authorList>
            <person name="Ban H."/>
            <person name="Sato S."/>
            <person name="Yoshikawa S."/>
            <person name="Yamada K."/>
            <person name="Nakamura Y."/>
            <person name="Ichinomiya M."/>
            <person name="Sato N."/>
            <person name="Blanc-Mathieu R."/>
            <person name="Endo H."/>
            <person name="Kuwata A."/>
            <person name="Ogata H."/>
        </authorList>
    </citation>
    <scope>NUCLEOTIDE SEQUENCE [LARGE SCALE GENOMIC DNA]</scope>
</reference>
<sequence length="243" mass="26575">MPKPYDAFYSSLTLSILPEPQKISEVPITCVFVHPTDAPSKDDVLCAGWNLTNACRDATRHAELVAVDRYLSGGVCSDEVSIVKSAETEGGEGGAGTNVAWNKAMSWECENYIRDRCLTEEEVLGKLGKRGKSGDLKNSTCYVTIEPCIQCAFALRRIGVARVVFGAKNERFGGCGSLIDCSKPEFCEDGRDGYKVDFIEDSNAVDVLRAFYGRENMSAPESKRRKKGGKEGEEEERESGGDD</sequence>
<evidence type="ECO:0000313" key="5">
    <source>
        <dbReference type="Proteomes" id="UP001162640"/>
    </source>
</evidence>
<feature type="domain" description="CMP/dCMP-type deaminase" evidence="3">
    <location>
        <begin position="1"/>
        <end position="177"/>
    </location>
</feature>
<keyword evidence="1" id="KW-0378">Hydrolase</keyword>
<dbReference type="CDD" id="cd01285">
    <property type="entry name" value="nucleoside_deaminase"/>
    <property type="match status" value="1"/>
</dbReference>
<dbReference type="SUPFAM" id="SSF53927">
    <property type="entry name" value="Cytidine deaminase-like"/>
    <property type="match status" value="1"/>
</dbReference>
<dbReference type="EMBL" id="BLQM01000100">
    <property type="protein sequence ID" value="GMH63606.1"/>
    <property type="molecule type" value="Genomic_DNA"/>
</dbReference>
<dbReference type="InterPro" id="IPR002125">
    <property type="entry name" value="CMP_dCMP_dom"/>
</dbReference>
<dbReference type="Pfam" id="PF00383">
    <property type="entry name" value="dCMP_cyt_deam_1"/>
    <property type="match status" value="1"/>
</dbReference>
<organism evidence="4 5">
    <name type="scientific">Triparma laevis f. inornata</name>
    <dbReference type="NCBI Taxonomy" id="1714386"/>
    <lineage>
        <taxon>Eukaryota</taxon>
        <taxon>Sar</taxon>
        <taxon>Stramenopiles</taxon>
        <taxon>Ochrophyta</taxon>
        <taxon>Bolidophyceae</taxon>
        <taxon>Parmales</taxon>
        <taxon>Triparmaceae</taxon>
        <taxon>Triparma</taxon>
    </lineage>
</organism>